<comment type="subcellular location">
    <subcellularLocation>
        <location evidence="1">Cell membrane</location>
    </subcellularLocation>
</comment>
<dbReference type="InterPro" id="IPR001605">
    <property type="entry name" value="PH_dom-spectrin-type"/>
</dbReference>
<evidence type="ECO:0000313" key="7">
    <source>
        <dbReference type="Proteomes" id="UP000046395"/>
    </source>
</evidence>
<dbReference type="PANTHER" id="PTHR10663">
    <property type="entry name" value="GUANYL-NUCLEOTIDE EXCHANGE FACTOR"/>
    <property type="match status" value="1"/>
</dbReference>
<protein>
    <submittedName>
        <fullName evidence="8">SEC7 domain-containing protein</fullName>
    </submittedName>
</protein>
<dbReference type="SUPFAM" id="SSF50729">
    <property type="entry name" value="PH domain-like"/>
    <property type="match status" value="1"/>
</dbReference>
<keyword evidence="2" id="KW-1003">Cell membrane</keyword>
<dbReference type="SMART" id="SM00222">
    <property type="entry name" value="Sec7"/>
    <property type="match status" value="1"/>
</dbReference>
<dbReference type="WBParaSite" id="TMUE_3000014268.1">
    <property type="protein sequence ID" value="TMUE_3000014268.1"/>
    <property type="gene ID" value="WBGene00302166"/>
</dbReference>
<dbReference type="InterPro" id="IPR001849">
    <property type="entry name" value="PH_domain"/>
</dbReference>
<dbReference type="AlphaFoldDB" id="A0A5S6R493"/>
<sequence length="721" mass="80775">MRDVFISPEKVLSSSGRLATSSSLANWVIFIIFKAIGDRKMTDVASSQSPLISYSNDEGRFSSRQTAKQSPTPPPPQPPKASPRFEAFVMTGEKIFRLDPKISANYAKVKQFELPEHIEIATPTPSKAGFVFDQQVQKVATLTASSPNESPGEADLATKADESVISAKDKSGEQLEEEEVVGEEQRFKDGSSCSVVKLHNEEADYSSDGQALCRTDDAVSTESPCSSKQFLSEDVATTDIHADGGRSSVLQNRQTFESDDGCSLNSTVVRAGGINAAKRLARRLYEMDGFQPTDVRQQLRKSDDFSKLVANEFIKMFNFSLFRVDAALRLFLSYLFPIAGNWEVDKVPLLLFSRRYHRCNPCLFSDEEEVYHLACALLSLDYNLHIETDNSKMTCHDFVDQISQSAHSYSRDLLKMLYHSVKTSSLRLHSDAKRSERTLPSSDRLTLLNERLQAPDPESQAEYKKGWVVRKCVVDKGGKRVPFGRRGWRMFFAILKGTILYLQKDEGNVGGCGYITYRNAIGLHHAYAERATDYTKKKHVFKLQTYTYAEYLFQTSEPSEVLSWVTAINCSAACFSSPKPIGISVENNRFSLFSRPLLPSVTTKLSLTDQLKSHELRIQEIEMSLANLRQNPPCRSCKSCQLVKFAEKEVYLLYELRRYKAYVELLHGILVEAEADEVQFLSRLDSFEPTGAIASPGGRSGQSDRLSYCAAIDNCMSTDSP</sequence>
<name>A0A5S6R493_TRIMR</name>
<accession>A0A5S6R493</accession>
<evidence type="ECO:0000256" key="2">
    <source>
        <dbReference type="ARBA" id="ARBA00022475"/>
    </source>
</evidence>
<dbReference type="Pfam" id="PF01369">
    <property type="entry name" value="Sec7"/>
    <property type="match status" value="1"/>
</dbReference>
<dbReference type="GO" id="GO:0005543">
    <property type="term" value="F:phospholipid binding"/>
    <property type="evidence" value="ECO:0007669"/>
    <property type="project" value="InterPro"/>
</dbReference>
<dbReference type="InterPro" id="IPR023394">
    <property type="entry name" value="Sec7_C_sf"/>
</dbReference>
<feature type="domain" description="SEC7" evidence="6">
    <location>
        <begin position="268"/>
        <end position="424"/>
    </location>
</feature>
<dbReference type="PROSITE" id="PS50003">
    <property type="entry name" value="PH_DOMAIN"/>
    <property type="match status" value="1"/>
</dbReference>
<reference evidence="8" key="1">
    <citation type="submission" date="2019-12" db="UniProtKB">
        <authorList>
            <consortium name="WormBaseParasite"/>
        </authorList>
    </citation>
    <scope>IDENTIFICATION</scope>
</reference>
<evidence type="ECO:0000256" key="1">
    <source>
        <dbReference type="ARBA" id="ARBA00004236"/>
    </source>
</evidence>
<evidence type="ECO:0000313" key="8">
    <source>
        <dbReference type="WBParaSite" id="TMUE_3000014268.1"/>
    </source>
</evidence>
<dbReference type="PRINTS" id="PR00683">
    <property type="entry name" value="SPECTRINPH"/>
</dbReference>
<dbReference type="PANTHER" id="PTHR10663:SF376">
    <property type="entry name" value="PH AND SEC7 DOMAIN-CONTAINING PROTEIN"/>
    <property type="match status" value="1"/>
</dbReference>
<dbReference type="SUPFAM" id="SSF48425">
    <property type="entry name" value="Sec7 domain"/>
    <property type="match status" value="1"/>
</dbReference>
<dbReference type="InterPro" id="IPR041681">
    <property type="entry name" value="PH_9"/>
</dbReference>
<evidence type="ECO:0000256" key="4">
    <source>
        <dbReference type="SAM" id="MobiDB-lite"/>
    </source>
</evidence>
<dbReference type="Pfam" id="PF15410">
    <property type="entry name" value="PH_9"/>
    <property type="match status" value="1"/>
</dbReference>
<dbReference type="InterPro" id="IPR011993">
    <property type="entry name" value="PH-like_dom_sf"/>
</dbReference>
<dbReference type="PROSITE" id="PS50190">
    <property type="entry name" value="SEC7"/>
    <property type="match status" value="1"/>
</dbReference>
<organism evidence="7 8">
    <name type="scientific">Trichuris muris</name>
    <name type="common">Mouse whipworm</name>
    <dbReference type="NCBI Taxonomy" id="70415"/>
    <lineage>
        <taxon>Eukaryota</taxon>
        <taxon>Metazoa</taxon>
        <taxon>Ecdysozoa</taxon>
        <taxon>Nematoda</taxon>
        <taxon>Enoplea</taxon>
        <taxon>Dorylaimia</taxon>
        <taxon>Trichinellida</taxon>
        <taxon>Trichuridae</taxon>
        <taxon>Trichuris</taxon>
    </lineage>
</organism>
<feature type="region of interest" description="Disordered" evidence="4">
    <location>
        <begin position="55"/>
        <end position="83"/>
    </location>
</feature>
<keyword evidence="7" id="KW-1185">Reference proteome</keyword>
<dbReference type="Gene3D" id="1.10.1000.11">
    <property type="entry name" value="Arf Nucleotide-binding Site Opener,domain 2"/>
    <property type="match status" value="1"/>
</dbReference>
<dbReference type="SMART" id="SM00233">
    <property type="entry name" value="PH"/>
    <property type="match status" value="1"/>
</dbReference>
<dbReference type="CDD" id="cd13295">
    <property type="entry name" value="PH_EFA6"/>
    <property type="match status" value="1"/>
</dbReference>
<keyword evidence="3" id="KW-0472">Membrane</keyword>
<evidence type="ECO:0000259" key="5">
    <source>
        <dbReference type="PROSITE" id="PS50003"/>
    </source>
</evidence>
<dbReference type="GO" id="GO:0032012">
    <property type="term" value="P:regulation of ARF protein signal transduction"/>
    <property type="evidence" value="ECO:0007669"/>
    <property type="project" value="InterPro"/>
</dbReference>
<dbReference type="Proteomes" id="UP000046395">
    <property type="component" value="Unassembled WGS sequence"/>
</dbReference>
<feature type="compositionally biased region" description="Pro residues" evidence="4">
    <location>
        <begin position="71"/>
        <end position="81"/>
    </location>
</feature>
<evidence type="ECO:0000256" key="3">
    <source>
        <dbReference type="ARBA" id="ARBA00023136"/>
    </source>
</evidence>
<dbReference type="Gene3D" id="2.30.29.30">
    <property type="entry name" value="Pleckstrin-homology domain (PH domain)/Phosphotyrosine-binding domain (PTB)"/>
    <property type="match status" value="1"/>
</dbReference>
<proteinExistence type="predicted"/>
<evidence type="ECO:0000259" key="6">
    <source>
        <dbReference type="PROSITE" id="PS50190"/>
    </source>
</evidence>
<dbReference type="InterPro" id="IPR000904">
    <property type="entry name" value="Sec7_dom"/>
</dbReference>
<dbReference type="GO" id="GO:0005085">
    <property type="term" value="F:guanyl-nucleotide exchange factor activity"/>
    <property type="evidence" value="ECO:0007669"/>
    <property type="project" value="InterPro"/>
</dbReference>
<dbReference type="InterPro" id="IPR035999">
    <property type="entry name" value="Sec7_dom_sf"/>
</dbReference>
<dbReference type="GO" id="GO:0005886">
    <property type="term" value="C:plasma membrane"/>
    <property type="evidence" value="ECO:0007669"/>
    <property type="project" value="UniProtKB-SubCell"/>
</dbReference>
<dbReference type="STRING" id="70415.A0A5S6R493"/>
<feature type="domain" description="PH" evidence="5">
    <location>
        <begin position="461"/>
        <end position="573"/>
    </location>
</feature>